<dbReference type="PANTHER" id="PTHR20941">
    <property type="entry name" value="FOLATE SYNTHESIS PROTEINS"/>
    <property type="match status" value="1"/>
</dbReference>
<dbReference type="InterPro" id="IPR011005">
    <property type="entry name" value="Dihydropteroate_synth-like_sf"/>
</dbReference>
<accession>A0ABX7HGV7</accession>
<dbReference type="PROSITE" id="PS00792">
    <property type="entry name" value="DHPS_1"/>
    <property type="match status" value="1"/>
</dbReference>
<evidence type="ECO:0000256" key="11">
    <source>
        <dbReference type="ARBA" id="ARBA00030193"/>
    </source>
</evidence>
<evidence type="ECO:0000313" key="14">
    <source>
        <dbReference type="EMBL" id="QRO85859.1"/>
    </source>
</evidence>
<evidence type="ECO:0000256" key="12">
    <source>
        <dbReference type="RuleBase" id="RU361205"/>
    </source>
</evidence>
<comment type="cofactor">
    <cofactor evidence="2 12">
        <name>Mg(2+)</name>
        <dbReference type="ChEBI" id="CHEBI:18420"/>
    </cofactor>
</comment>
<dbReference type="EMBL" id="CP069486">
    <property type="protein sequence ID" value="QRO85859.1"/>
    <property type="molecule type" value="Genomic_DNA"/>
</dbReference>
<dbReference type="EC" id="2.5.1.15" evidence="5 12"/>
<dbReference type="InterPro" id="IPR045031">
    <property type="entry name" value="DHP_synth-like"/>
</dbReference>
<evidence type="ECO:0000256" key="4">
    <source>
        <dbReference type="ARBA" id="ARBA00009503"/>
    </source>
</evidence>
<gene>
    <name evidence="14" type="primary">folP</name>
    <name evidence="14" type="ORF">I6J37_04015</name>
</gene>
<evidence type="ECO:0000256" key="1">
    <source>
        <dbReference type="ARBA" id="ARBA00000012"/>
    </source>
</evidence>
<dbReference type="PROSITE" id="PS50972">
    <property type="entry name" value="PTERIN_BINDING"/>
    <property type="match status" value="1"/>
</dbReference>
<keyword evidence="7 12" id="KW-0808">Transferase</keyword>
<evidence type="ECO:0000256" key="7">
    <source>
        <dbReference type="ARBA" id="ARBA00022679"/>
    </source>
</evidence>
<dbReference type="NCBIfam" id="TIGR01496">
    <property type="entry name" value="DHPS"/>
    <property type="match status" value="1"/>
</dbReference>
<dbReference type="InterPro" id="IPR006390">
    <property type="entry name" value="DHP_synth_dom"/>
</dbReference>
<name>A0ABX7HGV7_9STAP</name>
<evidence type="ECO:0000256" key="9">
    <source>
        <dbReference type="ARBA" id="ARBA00022842"/>
    </source>
</evidence>
<evidence type="ECO:0000256" key="6">
    <source>
        <dbReference type="ARBA" id="ARBA00016919"/>
    </source>
</evidence>
<dbReference type="PANTHER" id="PTHR20941:SF1">
    <property type="entry name" value="FOLIC ACID SYNTHESIS PROTEIN FOL1"/>
    <property type="match status" value="1"/>
</dbReference>
<reference evidence="14 15" key="1">
    <citation type="submission" date="2021-02" db="EMBL/GenBank/DDBJ databases">
        <title>FDA dAtabase for Regulatory Grade micrObial Sequences (FDA-ARGOS): Supporting development and validation of Infectious Disease Dx tests.</title>
        <authorList>
            <person name="Sproer C."/>
            <person name="Gronow S."/>
            <person name="Severitt S."/>
            <person name="Schroder I."/>
            <person name="Tallon L."/>
            <person name="Sadzewicz L."/>
            <person name="Zhao X."/>
            <person name="Boylan J."/>
            <person name="Ott S."/>
            <person name="Bowen H."/>
            <person name="Vavikolanu K."/>
            <person name="Mehta A."/>
            <person name="Aluvathingal J."/>
            <person name="Nadendla S."/>
            <person name="Lowell S."/>
            <person name="Myers T."/>
            <person name="Yan Y."/>
            <person name="Sichtig H."/>
        </authorList>
    </citation>
    <scope>NUCLEOTIDE SEQUENCE [LARGE SCALE GENOMIC DNA]</scope>
    <source>
        <strain evidence="14 15">FDAARGOS_1207</strain>
    </source>
</reference>
<dbReference type="Gene3D" id="3.20.20.20">
    <property type="entry name" value="Dihydropteroate synthase-like"/>
    <property type="match status" value="1"/>
</dbReference>
<comment type="similarity">
    <text evidence="4 12">Belongs to the DHPS family.</text>
</comment>
<keyword evidence="9 12" id="KW-0460">Magnesium</keyword>
<keyword evidence="8 12" id="KW-0479">Metal-binding</keyword>
<comment type="catalytic activity">
    <reaction evidence="1">
        <text>(7,8-dihydropterin-6-yl)methyl diphosphate + 4-aminobenzoate = 7,8-dihydropteroate + diphosphate</text>
        <dbReference type="Rhea" id="RHEA:19949"/>
        <dbReference type="ChEBI" id="CHEBI:17836"/>
        <dbReference type="ChEBI" id="CHEBI:17839"/>
        <dbReference type="ChEBI" id="CHEBI:33019"/>
        <dbReference type="ChEBI" id="CHEBI:72950"/>
        <dbReference type="EC" id="2.5.1.15"/>
    </reaction>
</comment>
<sequence>MVNTKIMGILNVTPDSFSDGGSYNSVEKARVHAEKLISEGADIIDIGGVSTRPGYTEVSLEEELNRVIPVVEALNDLDVQLSVDTYRSKVAEESLKRGVTMINDQWAGLYDPEILNVVAEYNAEIVLMHNGDGNRELPVMEELLLSLLKQANQAEMAGIPEKNIWLDPGIGFAKSREEERIVMSRLDELVATGYNVLLATSRKRLINDLLGGNSSVDERDEGTVATTAYGIEKGVRAVRVHNVQMNKRVAQVIDTLKEIRVDG</sequence>
<evidence type="ECO:0000256" key="5">
    <source>
        <dbReference type="ARBA" id="ARBA00012458"/>
    </source>
</evidence>
<comment type="pathway">
    <text evidence="3 12">Cofactor biosynthesis; tetrahydrofolate biosynthesis; 7,8-dihydrofolate from 2-amino-4-hydroxy-6-hydroxymethyl-7,8-dihydropteridine diphosphate and 4-aminobenzoate: step 1/2.</text>
</comment>
<evidence type="ECO:0000256" key="2">
    <source>
        <dbReference type="ARBA" id="ARBA00001946"/>
    </source>
</evidence>
<dbReference type="PROSITE" id="PS00793">
    <property type="entry name" value="DHPS_2"/>
    <property type="match status" value="1"/>
</dbReference>
<evidence type="ECO:0000256" key="8">
    <source>
        <dbReference type="ARBA" id="ARBA00022723"/>
    </source>
</evidence>
<dbReference type="GO" id="GO:0004156">
    <property type="term" value="F:dihydropteroate synthase activity"/>
    <property type="evidence" value="ECO:0007669"/>
    <property type="project" value="UniProtKB-EC"/>
</dbReference>
<evidence type="ECO:0000256" key="3">
    <source>
        <dbReference type="ARBA" id="ARBA00004763"/>
    </source>
</evidence>
<comment type="function">
    <text evidence="12">Catalyzes the condensation of para-aminobenzoate (pABA) with 6-hydroxymethyl-7,8-dihydropterin diphosphate (DHPt-PP) to form 7,8-dihydropteroate (H2Pte), the immediate precursor of folate derivatives.</text>
</comment>
<dbReference type="CDD" id="cd00739">
    <property type="entry name" value="DHPS"/>
    <property type="match status" value="1"/>
</dbReference>
<evidence type="ECO:0000259" key="13">
    <source>
        <dbReference type="PROSITE" id="PS50972"/>
    </source>
</evidence>
<dbReference type="InterPro" id="IPR000489">
    <property type="entry name" value="Pterin-binding_dom"/>
</dbReference>
<dbReference type="SUPFAM" id="SSF51717">
    <property type="entry name" value="Dihydropteroate synthetase-like"/>
    <property type="match status" value="1"/>
</dbReference>
<protein>
    <recommendedName>
        <fullName evidence="6 12">Dihydropteroate synthase</fullName>
        <shortName evidence="12">DHPS</shortName>
        <ecNumber evidence="5 12">2.5.1.15</ecNumber>
    </recommendedName>
    <alternativeName>
        <fullName evidence="11 12">Dihydropteroate pyrophosphorylase</fullName>
    </alternativeName>
</protein>
<evidence type="ECO:0000256" key="10">
    <source>
        <dbReference type="ARBA" id="ARBA00022909"/>
    </source>
</evidence>
<organism evidence="14 15">
    <name type="scientific">Mammaliicoccus vitulinus</name>
    <dbReference type="NCBI Taxonomy" id="71237"/>
    <lineage>
        <taxon>Bacteria</taxon>
        <taxon>Bacillati</taxon>
        <taxon>Bacillota</taxon>
        <taxon>Bacilli</taxon>
        <taxon>Bacillales</taxon>
        <taxon>Staphylococcaceae</taxon>
        <taxon>Mammaliicoccus</taxon>
    </lineage>
</organism>
<keyword evidence="15" id="KW-1185">Reference proteome</keyword>
<dbReference type="RefSeq" id="WP_016911369.1">
    <property type="nucleotide sequence ID" value="NZ_CANQVP010000112.1"/>
</dbReference>
<keyword evidence="10 12" id="KW-0289">Folate biosynthesis</keyword>
<evidence type="ECO:0000313" key="15">
    <source>
        <dbReference type="Proteomes" id="UP000627155"/>
    </source>
</evidence>
<dbReference type="Pfam" id="PF00809">
    <property type="entry name" value="Pterin_bind"/>
    <property type="match status" value="1"/>
</dbReference>
<dbReference type="Proteomes" id="UP000627155">
    <property type="component" value="Chromosome"/>
</dbReference>
<proteinExistence type="inferred from homology"/>
<feature type="domain" description="Pterin-binding" evidence="13">
    <location>
        <begin position="4"/>
        <end position="251"/>
    </location>
</feature>